<dbReference type="EMBL" id="CP040916">
    <property type="protein sequence ID" value="QDQ11589.1"/>
    <property type="molecule type" value="Genomic_DNA"/>
</dbReference>
<gene>
    <name evidence="1" type="ORF">FH965_14240</name>
</gene>
<dbReference type="AlphaFoldDB" id="A0A516R7F2"/>
<accession>A0A516R7F2</accession>
<reference evidence="1 2" key="1">
    <citation type="journal article" date="2019" name="J. Ind. Microbiol. Biotechnol.">
        <title>The complete genomic sequence of Streptomyces spectabilis NRRL-2792 and identification of secondary metabolite biosynthetic gene clusters.</title>
        <authorList>
            <person name="Sinha A."/>
            <person name="Phillips-Salemka S."/>
            <person name="Niraula T.A."/>
            <person name="Short K.A."/>
            <person name="Niraula N.P."/>
        </authorList>
    </citation>
    <scope>NUCLEOTIDE SEQUENCE [LARGE SCALE GENOMIC DNA]</scope>
    <source>
        <strain evidence="1 2">NRRL 2792</strain>
    </source>
</reference>
<dbReference type="Proteomes" id="UP000316806">
    <property type="component" value="Chromosome"/>
</dbReference>
<sequence>MSTLHLPRPIHPKALAQLRERDDAGRPCVPYVDEEGGSPLRCCLRPIPPGDRVALVAYAPLRRWAAQTGAEPGAYDEQGPVFIHADPCEGPAESDVYPFARAGALRTLRRYDARGHIVGGRLLEIPQDTTAGFDAAFEEAFADPEVTQVHVRAVEYGCLHFVVHRPGAA</sequence>
<evidence type="ECO:0000313" key="2">
    <source>
        <dbReference type="Proteomes" id="UP000316806"/>
    </source>
</evidence>
<dbReference type="InterPro" id="IPR009593">
    <property type="entry name" value="DUF1203"/>
</dbReference>
<dbReference type="PIRSF" id="PIRSF034110">
    <property type="entry name" value="DUF1203"/>
    <property type="match status" value="1"/>
</dbReference>
<proteinExistence type="predicted"/>
<protein>
    <submittedName>
        <fullName evidence="1">DUF1203 domain-containing protein</fullName>
    </submittedName>
</protein>
<evidence type="ECO:0000313" key="1">
    <source>
        <dbReference type="EMBL" id="QDQ11589.1"/>
    </source>
</evidence>
<dbReference type="RefSeq" id="WP_144003480.1">
    <property type="nucleotide sequence ID" value="NZ_CP040916.1"/>
</dbReference>
<dbReference type="Pfam" id="PF06718">
    <property type="entry name" value="DUF1203"/>
    <property type="match status" value="1"/>
</dbReference>
<name>A0A516R7F2_STRST</name>
<organism evidence="1 2">
    <name type="scientific">Streptomyces spectabilis</name>
    <dbReference type="NCBI Taxonomy" id="68270"/>
    <lineage>
        <taxon>Bacteria</taxon>
        <taxon>Bacillati</taxon>
        <taxon>Actinomycetota</taxon>
        <taxon>Actinomycetes</taxon>
        <taxon>Kitasatosporales</taxon>
        <taxon>Streptomycetaceae</taxon>
        <taxon>Streptomyces</taxon>
    </lineage>
</organism>